<accession>A0ABY6TY59</accession>
<gene>
    <name evidence="2" type="ORF">CLO192961_LOCUS98119</name>
</gene>
<dbReference type="Gene3D" id="3.30.559.10">
    <property type="entry name" value="Chloramphenicol acetyltransferase-like domain"/>
    <property type="match status" value="1"/>
</dbReference>
<sequence length="489" mass="53809">MSEQKTSTFGICGRMFTIAHNLGLYRSVAVTGIYSSSLQRADLEQRLDASLQAAIREHPALCYGLSDQDAKDDSNTFFSFNEVHRDDVIEVIDCSSETSSEGFSESAADSVLRQRLERAHTSLWPVGKPAWRMIVVHHPVGKPLLVEAARGRPETTLEERRFDIAFVFHHAIADGLSGLAFQNAIMKHFSLLSGAPAEVKWPLVVDWDVPLPNLVEERIDLNNPQRSEGKEPPKHANQPAWPGDTISLPPGNGYRARVHMAIVPPETLGSSLKFCKSQGITLTGYLHGLICVFLSREAPEAPGFRLVTPYSLRQFTKTSGQDIAFHAASMAMYVPDSDLAAIRKTKPQSLEEREHVVGIAKDFSASMVREVAAASYIDELRDVPDGTELRKSALELLGKRRTKSYEISNLGVGQSLATDLDDKSMVLRRLMMTQSGSVTGHAFSVNCASVKGGPLTLSITWMNGVVENQLIESLSSYLKQSMERLVTGE</sequence>
<dbReference type="InterPro" id="IPR052058">
    <property type="entry name" value="Alcohol_O-acetyltransferase"/>
</dbReference>
<dbReference type="PANTHER" id="PTHR28037">
    <property type="entry name" value="ALCOHOL O-ACETYLTRANSFERASE 1-RELATED"/>
    <property type="match status" value="1"/>
</dbReference>
<dbReference type="InterPro" id="IPR023213">
    <property type="entry name" value="CAT-like_dom_sf"/>
</dbReference>
<feature type="region of interest" description="Disordered" evidence="1">
    <location>
        <begin position="222"/>
        <end position="246"/>
    </location>
</feature>
<protein>
    <recommendedName>
        <fullName evidence="4">Condensation domain-containing protein</fullName>
    </recommendedName>
</protein>
<evidence type="ECO:0008006" key="4">
    <source>
        <dbReference type="Google" id="ProtNLM"/>
    </source>
</evidence>
<organism evidence="2 3">
    <name type="scientific">Bionectria ochroleuca</name>
    <name type="common">Gliocladium roseum</name>
    <dbReference type="NCBI Taxonomy" id="29856"/>
    <lineage>
        <taxon>Eukaryota</taxon>
        <taxon>Fungi</taxon>
        <taxon>Dikarya</taxon>
        <taxon>Ascomycota</taxon>
        <taxon>Pezizomycotina</taxon>
        <taxon>Sordariomycetes</taxon>
        <taxon>Hypocreomycetidae</taxon>
        <taxon>Hypocreales</taxon>
        <taxon>Bionectriaceae</taxon>
        <taxon>Clonostachys</taxon>
    </lineage>
</organism>
<keyword evidence="3" id="KW-1185">Reference proteome</keyword>
<dbReference type="PANTHER" id="PTHR28037:SF1">
    <property type="entry name" value="ALCOHOL O-ACETYLTRANSFERASE 1-RELATED"/>
    <property type="match status" value="1"/>
</dbReference>
<name>A0ABY6TY59_BIOOC</name>
<evidence type="ECO:0000313" key="3">
    <source>
        <dbReference type="Proteomes" id="UP000766486"/>
    </source>
</evidence>
<dbReference type="Proteomes" id="UP000766486">
    <property type="component" value="Unassembled WGS sequence"/>
</dbReference>
<comment type="caution">
    <text evidence="2">The sequence shown here is derived from an EMBL/GenBank/DDBJ whole genome shotgun (WGS) entry which is preliminary data.</text>
</comment>
<evidence type="ECO:0000256" key="1">
    <source>
        <dbReference type="SAM" id="MobiDB-lite"/>
    </source>
</evidence>
<evidence type="ECO:0000313" key="2">
    <source>
        <dbReference type="EMBL" id="VUC22864.1"/>
    </source>
</evidence>
<proteinExistence type="predicted"/>
<reference evidence="2 3" key="1">
    <citation type="submission" date="2019-06" db="EMBL/GenBank/DDBJ databases">
        <authorList>
            <person name="Broberg M."/>
        </authorList>
    </citation>
    <scope>NUCLEOTIDE SEQUENCE [LARGE SCALE GENOMIC DNA]</scope>
</reference>
<dbReference type="EMBL" id="CABFNS010000698">
    <property type="protein sequence ID" value="VUC22864.1"/>
    <property type="molecule type" value="Genomic_DNA"/>
</dbReference>